<dbReference type="InterPro" id="IPR041606">
    <property type="entry name" value="HydF_dimer"/>
</dbReference>
<dbReference type="PANTHER" id="PTHR42714:SF6">
    <property type="entry name" value="TRANSLATION INITIATION FACTOR IF-2"/>
    <property type="match status" value="1"/>
</dbReference>
<dbReference type="GO" id="GO:0030488">
    <property type="term" value="P:tRNA methylation"/>
    <property type="evidence" value="ECO:0007669"/>
    <property type="project" value="TreeGrafter"/>
</dbReference>
<feature type="domain" description="G" evidence="3">
    <location>
        <begin position="29"/>
        <end position="155"/>
    </location>
</feature>
<evidence type="ECO:0000313" key="6">
    <source>
        <dbReference type="EMBL" id="SQB61857.1"/>
    </source>
</evidence>
<proteinExistence type="predicted"/>
<dbReference type="InterPro" id="IPR006073">
    <property type="entry name" value="GTP-bd"/>
</dbReference>
<evidence type="ECO:0000259" key="4">
    <source>
        <dbReference type="Pfam" id="PF18128"/>
    </source>
</evidence>
<dbReference type="Pfam" id="PF01926">
    <property type="entry name" value="MMR_HSR1"/>
    <property type="match status" value="1"/>
</dbReference>
<dbReference type="EMBL" id="UAWG01000025">
    <property type="protein sequence ID" value="SQB61857.1"/>
    <property type="molecule type" value="Genomic_DNA"/>
</dbReference>
<reference evidence="6 7" key="1">
    <citation type="submission" date="2018-06" db="EMBL/GenBank/DDBJ databases">
        <authorList>
            <consortium name="Pathogen Informatics"/>
            <person name="Doyle S."/>
        </authorList>
    </citation>
    <scope>NUCLEOTIDE SEQUENCE [LARGE SCALE GENOMIC DNA]</scope>
    <source>
        <strain evidence="6 7">NCTC10719</strain>
    </source>
</reference>
<keyword evidence="1" id="KW-0547">Nucleotide-binding</keyword>
<dbReference type="GO" id="GO:0016787">
    <property type="term" value="F:hydrolase activity"/>
    <property type="evidence" value="ECO:0007669"/>
    <property type="project" value="UniProtKB-KW"/>
</dbReference>
<evidence type="ECO:0000256" key="2">
    <source>
        <dbReference type="ARBA" id="ARBA00023134"/>
    </source>
</evidence>
<keyword evidence="6" id="KW-0378">Hydrolase</keyword>
<dbReference type="Gene3D" id="3.40.50.11410">
    <property type="match status" value="1"/>
</dbReference>
<feature type="domain" description="Hydrogen maturase F dimerization" evidence="4">
    <location>
        <begin position="235"/>
        <end position="333"/>
    </location>
</feature>
<dbReference type="Pfam" id="PF18133">
    <property type="entry name" value="HydF_tetramer"/>
    <property type="match status" value="1"/>
</dbReference>
<dbReference type="SUPFAM" id="SSF52540">
    <property type="entry name" value="P-loop containing nucleoside triphosphate hydrolases"/>
    <property type="match status" value="1"/>
</dbReference>
<feature type="domain" description="Hydrogen maturase F tetramerization" evidence="5">
    <location>
        <begin position="337"/>
        <end position="452"/>
    </location>
</feature>
<dbReference type="CDD" id="cd00880">
    <property type="entry name" value="Era_like"/>
    <property type="match status" value="1"/>
</dbReference>
<organism evidence="6 7">
    <name type="scientific">Clostridium perfringens</name>
    <dbReference type="NCBI Taxonomy" id="1502"/>
    <lineage>
        <taxon>Bacteria</taxon>
        <taxon>Bacillati</taxon>
        <taxon>Bacillota</taxon>
        <taxon>Clostridia</taxon>
        <taxon>Eubacteriales</taxon>
        <taxon>Clostridiaceae</taxon>
        <taxon>Clostridium</taxon>
    </lineage>
</organism>
<sequence length="454" mass="50125">MQFYYLHLAIVEKFMSNFNETPRGSRIHISLFGKTNSGKSSIINALTGQNISLVSDFKGTTTDPVYKAMELLPLGPVVFVDTAGFDDEGEIGKLRVEKTEEVVGKTDVALITLSLYEILEAIKSNIEFKDMLSKEILWLNKLKKAKKPAILVINKCDLVPNNLIESKIDLKDIDKTNKSNKDCFVDSNLNNSLKEIGELLGIPCVAISAKNNLNINELKKELVNVSPSSITESPIIGDKIKAGDKILLVAPQDIQAPKGRLILPQVQVLRDILDYGGIPTMVTLDKLDEGLKIFNGKPDLVITDSQVFKQVNAKLDRSVPLTSFSILMARYKGDLDKFYSGAKAIKNLKAGDKVLIAEACTHHQLKGDIAREKLPTWLEETCPGIIVHNCSGKDFPKNLNEYALVIHCGGCMFNKAEIMNRIGICDDALVPITNFGTSIAEINNILDRVMEPLK</sequence>
<dbReference type="GO" id="GO:0005737">
    <property type="term" value="C:cytoplasm"/>
    <property type="evidence" value="ECO:0007669"/>
    <property type="project" value="TreeGrafter"/>
</dbReference>
<dbReference type="InterPro" id="IPR027417">
    <property type="entry name" value="P-loop_NTPase"/>
</dbReference>
<dbReference type="InterPro" id="IPR040644">
    <property type="entry name" value="HydF_tetramer"/>
</dbReference>
<dbReference type="AlphaFoldDB" id="A0A2X2YE58"/>
<protein>
    <submittedName>
        <fullName evidence="6">GTP-binding protein</fullName>
        <ecNumber evidence="6">3.6.-.-</ecNumber>
    </submittedName>
</protein>
<evidence type="ECO:0000313" key="7">
    <source>
        <dbReference type="Proteomes" id="UP000249986"/>
    </source>
</evidence>
<dbReference type="InterPro" id="IPR005225">
    <property type="entry name" value="Small_GTP-bd"/>
</dbReference>
<dbReference type="Pfam" id="PF18128">
    <property type="entry name" value="HydF_dimer"/>
    <property type="match status" value="1"/>
</dbReference>
<dbReference type="GO" id="GO:0002098">
    <property type="term" value="P:tRNA wobble uridine modification"/>
    <property type="evidence" value="ECO:0007669"/>
    <property type="project" value="TreeGrafter"/>
</dbReference>
<evidence type="ECO:0000259" key="3">
    <source>
        <dbReference type="Pfam" id="PF01926"/>
    </source>
</evidence>
<dbReference type="NCBIfam" id="TIGR00231">
    <property type="entry name" value="small_GTP"/>
    <property type="match status" value="1"/>
</dbReference>
<evidence type="ECO:0000259" key="5">
    <source>
        <dbReference type="Pfam" id="PF18133"/>
    </source>
</evidence>
<accession>A0A2X2YE58</accession>
<dbReference type="EC" id="3.6.-.-" evidence="6"/>
<dbReference type="GO" id="GO:0005525">
    <property type="term" value="F:GTP binding"/>
    <property type="evidence" value="ECO:0007669"/>
    <property type="project" value="UniProtKB-KW"/>
</dbReference>
<dbReference type="Proteomes" id="UP000249986">
    <property type="component" value="Unassembled WGS sequence"/>
</dbReference>
<gene>
    <name evidence="6" type="primary">mnmE</name>
    <name evidence="6" type="ORF">NCTC10719_03552</name>
</gene>
<name>A0A2X2YE58_CLOPF</name>
<dbReference type="PANTHER" id="PTHR42714">
    <property type="entry name" value="TRNA MODIFICATION GTPASE GTPBP3"/>
    <property type="match status" value="1"/>
</dbReference>
<keyword evidence="2" id="KW-0342">GTP-binding</keyword>
<dbReference type="Gene3D" id="3.40.50.300">
    <property type="entry name" value="P-loop containing nucleotide triphosphate hydrolases"/>
    <property type="match status" value="1"/>
</dbReference>
<dbReference type="Gene3D" id="3.40.50.11420">
    <property type="match status" value="1"/>
</dbReference>
<evidence type="ECO:0000256" key="1">
    <source>
        <dbReference type="ARBA" id="ARBA00022741"/>
    </source>
</evidence>